<dbReference type="PROSITE" id="PS51462">
    <property type="entry name" value="NUDIX"/>
    <property type="match status" value="1"/>
</dbReference>
<evidence type="ECO:0000256" key="5">
    <source>
        <dbReference type="ARBA" id="ARBA00022723"/>
    </source>
</evidence>
<dbReference type="PROSITE" id="PS00893">
    <property type="entry name" value="NUDIX_BOX"/>
    <property type="match status" value="1"/>
</dbReference>
<dbReference type="EC" id="3.6.1.55" evidence="11"/>
<evidence type="ECO:0000259" key="14">
    <source>
        <dbReference type="PROSITE" id="PS51462"/>
    </source>
</evidence>
<evidence type="ECO:0000256" key="2">
    <source>
        <dbReference type="ARBA" id="ARBA00005582"/>
    </source>
</evidence>
<feature type="region of interest" description="Disordered" evidence="13">
    <location>
        <begin position="58"/>
        <end position="79"/>
    </location>
</feature>
<feature type="compositionally biased region" description="Low complexity" evidence="13">
    <location>
        <begin position="59"/>
        <end position="70"/>
    </location>
</feature>
<comment type="cofactor">
    <cofactor evidence="1">
        <name>Mg(2+)</name>
        <dbReference type="ChEBI" id="CHEBI:18420"/>
    </cofactor>
</comment>
<dbReference type="Gene3D" id="3.90.79.10">
    <property type="entry name" value="Nucleoside Triphosphate Pyrophosphohydrolase"/>
    <property type="match status" value="1"/>
</dbReference>
<evidence type="ECO:0000256" key="6">
    <source>
        <dbReference type="ARBA" id="ARBA00022763"/>
    </source>
</evidence>
<evidence type="ECO:0000256" key="7">
    <source>
        <dbReference type="ARBA" id="ARBA00022801"/>
    </source>
</evidence>
<evidence type="ECO:0000313" key="15">
    <source>
        <dbReference type="EMBL" id="MDN4174232.1"/>
    </source>
</evidence>
<evidence type="ECO:0000256" key="8">
    <source>
        <dbReference type="ARBA" id="ARBA00022842"/>
    </source>
</evidence>
<keyword evidence="8" id="KW-0460">Magnesium</keyword>
<evidence type="ECO:0000256" key="4">
    <source>
        <dbReference type="ARBA" id="ARBA00022705"/>
    </source>
</evidence>
<evidence type="ECO:0000256" key="11">
    <source>
        <dbReference type="ARBA" id="ARBA00038905"/>
    </source>
</evidence>
<evidence type="ECO:0000256" key="10">
    <source>
        <dbReference type="ARBA" id="ARBA00035861"/>
    </source>
</evidence>
<keyword evidence="7 12" id="KW-0378">Hydrolase</keyword>
<dbReference type="PANTHER" id="PTHR47707">
    <property type="entry name" value="8-OXO-DGTP DIPHOSPHATASE"/>
    <property type="match status" value="1"/>
</dbReference>
<organism evidence="15 16">
    <name type="scientific">Nocardioides oceani</name>
    <dbReference type="NCBI Taxonomy" id="3058369"/>
    <lineage>
        <taxon>Bacteria</taxon>
        <taxon>Bacillati</taxon>
        <taxon>Actinomycetota</taxon>
        <taxon>Actinomycetes</taxon>
        <taxon>Propionibacteriales</taxon>
        <taxon>Nocardioidaceae</taxon>
        <taxon>Nocardioides</taxon>
    </lineage>
</organism>
<protein>
    <recommendedName>
        <fullName evidence="11">8-oxo-dGTP diphosphatase</fullName>
        <ecNumber evidence="11">3.6.1.55</ecNumber>
    </recommendedName>
</protein>
<evidence type="ECO:0000256" key="13">
    <source>
        <dbReference type="SAM" id="MobiDB-lite"/>
    </source>
</evidence>
<keyword evidence="9" id="KW-0234">DNA repair</keyword>
<keyword evidence="5" id="KW-0479">Metal-binding</keyword>
<comment type="catalytic activity">
    <reaction evidence="10">
        <text>8-oxo-dGTP + H2O = 8-oxo-dGMP + diphosphate + H(+)</text>
        <dbReference type="Rhea" id="RHEA:31575"/>
        <dbReference type="ChEBI" id="CHEBI:15377"/>
        <dbReference type="ChEBI" id="CHEBI:15378"/>
        <dbReference type="ChEBI" id="CHEBI:33019"/>
        <dbReference type="ChEBI" id="CHEBI:63224"/>
        <dbReference type="ChEBI" id="CHEBI:77896"/>
        <dbReference type="EC" id="3.6.1.55"/>
    </reaction>
</comment>
<dbReference type="SUPFAM" id="SSF55811">
    <property type="entry name" value="Nudix"/>
    <property type="match status" value="1"/>
</dbReference>
<keyword evidence="4" id="KW-0235">DNA replication</keyword>
<dbReference type="EMBL" id="JAUHJQ010000006">
    <property type="protein sequence ID" value="MDN4174232.1"/>
    <property type="molecule type" value="Genomic_DNA"/>
</dbReference>
<keyword evidence="16" id="KW-1185">Reference proteome</keyword>
<comment type="similarity">
    <text evidence="2 12">Belongs to the Nudix hydrolase family.</text>
</comment>
<dbReference type="InterPro" id="IPR000086">
    <property type="entry name" value="NUDIX_hydrolase_dom"/>
</dbReference>
<dbReference type="InterPro" id="IPR020084">
    <property type="entry name" value="NUDIX_hydrolase_CS"/>
</dbReference>
<gene>
    <name evidence="15" type="ORF">QWY28_14810</name>
</gene>
<dbReference type="InterPro" id="IPR020476">
    <property type="entry name" value="Nudix_hydrolase"/>
</dbReference>
<dbReference type="PRINTS" id="PR00502">
    <property type="entry name" value="NUDIXFAMILY"/>
</dbReference>
<dbReference type="Pfam" id="PF00293">
    <property type="entry name" value="NUDIX"/>
    <property type="match status" value="1"/>
</dbReference>
<evidence type="ECO:0000256" key="1">
    <source>
        <dbReference type="ARBA" id="ARBA00001946"/>
    </source>
</evidence>
<sequence>MVGALVRGGRVLPVHRRKDKRASRDVWDLPGGVVVTGESEMAALARELDEELGVHVRASTTTPGGSVPTSCRPAPRHRA</sequence>
<evidence type="ECO:0000256" key="9">
    <source>
        <dbReference type="ARBA" id="ARBA00023204"/>
    </source>
</evidence>
<dbReference type="Proteomes" id="UP001168620">
    <property type="component" value="Unassembled WGS sequence"/>
</dbReference>
<comment type="caution">
    <text evidence="15">The sequence shown here is derived from an EMBL/GenBank/DDBJ whole genome shotgun (WGS) entry which is preliminary data.</text>
</comment>
<keyword evidence="6" id="KW-0227">DNA damage</keyword>
<dbReference type="PANTHER" id="PTHR47707:SF1">
    <property type="entry name" value="NUDIX HYDROLASE FAMILY PROTEIN"/>
    <property type="match status" value="1"/>
</dbReference>
<evidence type="ECO:0000256" key="3">
    <source>
        <dbReference type="ARBA" id="ARBA00022457"/>
    </source>
</evidence>
<keyword evidence="3" id="KW-0515">Mutator protein</keyword>
<evidence type="ECO:0000256" key="12">
    <source>
        <dbReference type="RuleBase" id="RU003476"/>
    </source>
</evidence>
<reference evidence="15" key="1">
    <citation type="submission" date="2023-06" db="EMBL/GenBank/DDBJ databases">
        <title>Draft genome sequence of Nocardioides sp. SOB77.</title>
        <authorList>
            <person name="Zhang G."/>
        </authorList>
    </citation>
    <scope>NUCLEOTIDE SEQUENCE</scope>
    <source>
        <strain evidence="15">SOB77</strain>
    </source>
</reference>
<proteinExistence type="inferred from homology"/>
<name>A0ABT8FHR5_9ACTN</name>
<accession>A0ABT8FHR5</accession>
<feature type="domain" description="Nudix hydrolase" evidence="14">
    <location>
        <begin position="1"/>
        <end position="79"/>
    </location>
</feature>
<dbReference type="InterPro" id="IPR047127">
    <property type="entry name" value="MutT-like"/>
</dbReference>
<evidence type="ECO:0000313" key="16">
    <source>
        <dbReference type="Proteomes" id="UP001168620"/>
    </source>
</evidence>
<dbReference type="InterPro" id="IPR015797">
    <property type="entry name" value="NUDIX_hydrolase-like_dom_sf"/>
</dbReference>